<proteinExistence type="predicted"/>
<dbReference type="Proteomes" id="UP000326979">
    <property type="component" value="Unassembled WGS sequence"/>
</dbReference>
<gene>
    <name evidence="1" type="ORF">FNH04_16665</name>
</gene>
<organism evidence="1 2">
    <name type="scientific">Streptomyces phyllanthi</name>
    <dbReference type="NCBI Taxonomy" id="1803180"/>
    <lineage>
        <taxon>Bacteria</taxon>
        <taxon>Bacillati</taxon>
        <taxon>Actinomycetota</taxon>
        <taxon>Actinomycetes</taxon>
        <taxon>Kitasatosporales</taxon>
        <taxon>Streptomycetaceae</taxon>
        <taxon>Streptomyces</taxon>
    </lineage>
</organism>
<evidence type="ECO:0000313" key="2">
    <source>
        <dbReference type="Proteomes" id="UP000326979"/>
    </source>
</evidence>
<accession>A0A5N8W587</accession>
<reference evidence="1 2" key="1">
    <citation type="submission" date="2019-07" db="EMBL/GenBank/DDBJ databases">
        <title>New species of Amycolatopsis and Streptomyces.</title>
        <authorList>
            <person name="Duangmal K."/>
            <person name="Teo W.F.A."/>
            <person name="Lipun K."/>
        </authorList>
    </citation>
    <scope>NUCLEOTIDE SEQUENCE [LARGE SCALE GENOMIC DNA]</scope>
    <source>
        <strain evidence="1 2">TISTR 2346</strain>
    </source>
</reference>
<dbReference type="RefSeq" id="WP_152784983.1">
    <property type="nucleotide sequence ID" value="NZ_BAABEQ010000033.1"/>
</dbReference>
<dbReference type="AlphaFoldDB" id="A0A5N8W587"/>
<comment type="caution">
    <text evidence="1">The sequence shown here is derived from an EMBL/GenBank/DDBJ whole genome shotgun (WGS) entry which is preliminary data.</text>
</comment>
<evidence type="ECO:0000313" key="1">
    <source>
        <dbReference type="EMBL" id="MPY41484.1"/>
    </source>
</evidence>
<dbReference type="OrthoDB" id="4200677at2"/>
<keyword evidence="2" id="KW-1185">Reference proteome</keyword>
<dbReference type="EMBL" id="VJZE01000099">
    <property type="protein sequence ID" value="MPY41484.1"/>
    <property type="molecule type" value="Genomic_DNA"/>
</dbReference>
<sequence length="182" mass="20844">MNDFFDDLDRLDLDAHVRRWSAPDVGRAGGSVNEWIAAAQQFAARVQEDPGGLTDEQWRATAGAWRSLLTAAERATGPQRGEWLMRDLWLRSWLLRTLRPREDIPLLDPGPVLEQALDALPMGPEEAAELAPRWRELDRPRILALRTIRLRLAPVRVLAPYLADHPRWGEYETWEQLIGELP</sequence>
<name>A0A5N8W587_9ACTN</name>
<protein>
    <submittedName>
        <fullName evidence="1">Uncharacterized protein</fullName>
    </submittedName>
</protein>